<keyword evidence="1 7" id="KW-0963">Cytoplasm</keyword>
<dbReference type="HAMAP" id="MF_01161">
    <property type="entry name" value="tRNA_Ile_lys_synt"/>
    <property type="match status" value="1"/>
</dbReference>
<dbReference type="PANTHER" id="PTHR43033">
    <property type="entry name" value="TRNA(ILE)-LYSIDINE SYNTHASE-RELATED"/>
    <property type="match status" value="1"/>
</dbReference>
<comment type="subcellular location">
    <subcellularLocation>
        <location evidence="7">Cytoplasm</location>
    </subcellularLocation>
</comment>
<dbReference type="GO" id="GO:0006400">
    <property type="term" value="P:tRNA modification"/>
    <property type="evidence" value="ECO:0007669"/>
    <property type="project" value="UniProtKB-UniRule"/>
</dbReference>
<evidence type="ECO:0000256" key="3">
    <source>
        <dbReference type="ARBA" id="ARBA00022694"/>
    </source>
</evidence>
<reference evidence="11" key="1">
    <citation type="submission" date="2020-12" db="EMBL/GenBank/DDBJ databases">
        <title>Leucobacter sp. CAS2, isolated from Chromium sludge.</title>
        <authorList>
            <person name="Xu Z."/>
        </authorList>
    </citation>
    <scope>NUCLEOTIDE SEQUENCE</scope>
    <source>
        <strain evidence="11">CSA2</strain>
    </source>
</reference>
<comment type="domain">
    <text evidence="7">The N-terminal region contains the highly conserved SGGXDS motif, predicted to be a P-loop motif involved in ATP binding.</text>
</comment>
<evidence type="ECO:0000259" key="10">
    <source>
        <dbReference type="Pfam" id="PF09179"/>
    </source>
</evidence>
<dbReference type="SUPFAM" id="SSF52402">
    <property type="entry name" value="Adenine nucleotide alpha hydrolases-like"/>
    <property type="match status" value="1"/>
</dbReference>
<dbReference type="GO" id="GO:0005524">
    <property type="term" value="F:ATP binding"/>
    <property type="evidence" value="ECO:0007669"/>
    <property type="project" value="UniProtKB-UniRule"/>
</dbReference>
<dbReference type="SUPFAM" id="SSF82829">
    <property type="entry name" value="MesJ substrate recognition domain-like"/>
    <property type="match status" value="1"/>
</dbReference>
<dbReference type="CDD" id="cd01992">
    <property type="entry name" value="TilS_N"/>
    <property type="match status" value="1"/>
</dbReference>
<dbReference type="InterPro" id="IPR014729">
    <property type="entry name" value="Rossmann-like_a/b/a_fold"/>
</dbReference>
<dbReference type="AlphaFoldDB" id="A0A934UY10"/>
<dbReference type="GO" id="GO:0005737">
    <property type="term" value="C:cytoplasm"/>
    <property type="evidence" value="ECO:0007669"/>
    <property type="project" value="UniProtKB-SubCell"/>
</dbReference>
<accession>A0A934UY10</accession>
<feature type="domain" description="tRNA(Ile)-lysidine/2-thiocytidine synthase N-terminal" evidence="9">
    <location>
        <begin position="31"/>
        <end position="217"/>
    </location>
</feature>
<name>A0A934UY10_9MICO</name>
<evidence type="ECO:0000256" key="7">
    <source>
        <dbReference type="HAMAP-Rule" id="MF_01161"/>
    </source>
</evidence>
<dbReference type="GO" id="GO:0032267">
    <property type="term" value="F:tRNA(Ile)-lysidine synthase activity"/>
    <property type="evidence" value="ECO:0007669"/>
    <property type="project" value="UniProtKB-EC"/>
</dbReference>
<evidence type="ECO:0000256" key="4">
    <source>
        <dbReference type="ARBA" id="ARBA00022741"/>
    </source>
</evidence>
<keyword evidence="4 7" id="KW-0547">Nucleotide-binding</keyword>
<dbReference type="PANTHER" id="PTHR43033:SF1">
    <property type="entry name" value="TRNA(ILE)-LYSIDINE SYNTHASE-RELATED"/>
    <property type="match status" value="1"/>
</dbReference>
<dbReference type="NCBIfam" id="TIGR02432">
    <property type="entry name" value="lysidine_TilS_N"/>
    <property type="match status" value="1"/>
</dbReference>
<dbReference type="Proteomes" id="UP000618733">
    <property type="component" value="Unassembled WGS sequence"/>
</dbReference>
<comment type="caution">
    <text evidence="11">The sequence shown here is derived from an EMBL/GenBank/DDBJ whole genome shotgun (WGS) entry which is preliminary data.</text>
</comment>
<sequence>MQFASVGEQGSATGQPEHGLLPAAQATPPTVLVALSGGADSLALAAAVAREASALGLVAGAIVIDHGLQDGSADVAAHAAAQAEALGLDPVLVRRADVAAAAGAGGPEAAARDARFAVFAAVVRETGAIAILTAHTRDDQAEQVLLGLARGSGIRSLAGIRARRDLPGGGQLVRPFLASDPVISREITLAACAADGLTPWHDPHNTDPAFARVRVRNRLLPFFEHELGPGIAAALARTADLAREDADALDQLAVDALAGAFIEETPNPETGEVERVELAASALVGQPPAIRNRAFRLLAADRFRAHLSQEHTLGIAALVTSWRGQGPVYVPGIWVERNGDRIVFTRQHGSPRKPSN</sequence>
<evidence type="ECO:0000313" key="11">
    <source>
        <dbReference type="EMBL" id="MBK0422705.1"/>
    </source>
</evidence>
<dbReference type="InterPro" id="IPR015262">
    <property type="entry name" value="tRNA_Ile_lys_synt_subst-bd"/>
</dbReference>
<proteinExistence type="inferred from homology"/>
<dbReference type="InterPro" id="IPR012795">
    <property type="entry name" value="tRNA_Ile_lys_synt_N"/>
</dbReference>
<evidence type="ECO:0000256" key="1">
    <source>
        <dbReference type="ARBA" id="ARBA00022490"/>
    </source>
</evidence>
<evidence type="ECO:0000256" key="8">
    <source>
        <dbReference type="SAM" id="MobiDB-lite"/>
    </source>
</evidence>
<dbReference type="EC" id="6.3.4.19" evidence="7"/>
<feature type="region of interest" description="Disordered" evidence="8">
    <location>
        <begin position="1"/>
        <end position="22"/>
    </location>
</feature>
<evidence type="ECO:0000256" key="5">
    <source>
        <dbReference type="ARBA" id="ARBA00022840"/>
    </source>
</evidence>
<comment type="function">
    <text evidence="7">Ligates lysine onto the cytidine present at position 34 of the AUA codon-specific tRNA(Ile) that contains the anticodon CAU, in an ATP-dependent manner. Cytidine is converted to lysidine, thus changing the amino acid specificity of the tRNA from methionine to isoleucine.</text>
</comment>
<gene>
    <name evidence="7 11" type="primary">tilS</name>
    <name evidence="11" type="ORF">JD292_11540</name>
</gene>
<evidence type="ECO:0000313" key="12">
    <source>
        <dbReference type="Proteomes" id="UP000618733"/>
    </source>
</evidence>
<organism evidence="11 12">
    <name type="scientific">Leucobacter edaphi</name>
    <dbReference type="NCBI Taxonomy" id="2796472"/>
    <lineage>
        <taxon>Bacteria</taxon>
        <taxon>Bacillati</taxon>
        <taxon>Actinomycetota</taxon>
        <taxon>Actinomycetes</taxon>
        <taxon>Micrococcales</taxon>
        <taxon>Microbacteriaceae</taxon>
        <taxon>Leucobacter</taxon>
    </lineage>
</organism>
<dbReference type="Pfam" id="PF09179">
    <property type="entry name" value="TilS"/>
    <property type="match status" value="1"/>
</dbReference>
<keyword evidence="5 7" id="KW-0067">ATP-binding</keyword>
<evidence type="ECO:0000259" key="9">
    <source>
        <dbReference type="Pfam" id="PF01171"/>
    </source>
</evidence>
<dbReference type="Gene3D" id="3.40.50.620">
    <property type="entry name" value="HUPs"/>
    <property type="match status" value="1"/>
</dbReference>
<comment type="catalytic activity">
    <reaction evidence="6 7">
        <text>cytidine(34) in tRNA(Ile2) + L-lysine + ATP = lysidine(34) in tRNA(Ile2) + AMP + diphosphate + H(+)</text>
        <dbReference type="Rhea" id="RHEA:43744"/>
        <dbReference type="Rhea" id="RHEA-COMP:10625"/>
        <dbReference type="Rhea" id="RHEA-COMP:10670"/>
        <dbReference type="ChEBI" id="CHEBI:15378"/>
        <dbReference type="ChEBI" id="CHEBI:30616"/>
        <dbReference type="ChEBI" id="CHEBI:32551"/>
        <dbReference type="ChEBI" id="CHEBI:33019"/>
        <dbReference type="ChEBI" id="CHEBI:82748"/>
        <dbReference type="ChEBI" id="CHEBI:83665"/>
        <dbReference type="ChEBI" id="CHEBI:456215"/>
        <dbReference type="EC" id="6.3.4.19"/>
    </reaction>
</comment>
<comment type="similarity">
    <text evidence="7">Belongs to the tRNA(Ile)-lysidine synthase family.</text>
</comment>
<dbReference type="Pfam" id="PF01171">
    <property type="entry name" value="ATP_bind_3"/>
    <property type="match status" value="1"/>
</dbReference>
<feature type="binding site" evidence="7">
    <location>
        <begin position="36"/>
        <end position="41"/>
    </location>
    <ligand>
        <name>ATP</name>
        <dbReference type="ChEBI" id="CHEBI:30616"/>
    </ligand>
</feature>
<dbReference type="InterPro" id="IPR011063">
    <property type="entry name" value="TilS/TtcA_N"/>
</dbReference>
<feature type="domain" description="tRNA(Ile)-lysidine synthase substrate-binding" evidence="10">
    <location>
        <begin position="278"/>
        <end position="342"/>
    </location>
</feature>
<keyword evidence="12" id="KW-1185">Reference proteome</keyword>
<protein>
    <recommendedName>
        <fullName evidence="7">tRNA(Ile)-lysidine synthase</fullName>
        <ecNumber evidence="7">6.3.4.19</ecNumber>
    </recommendedName>
    <alternativeName>
        <fullName evidence="7">tRNA(Ile)-2-lysyl-cytidine synthase</fullName>
    </alternativeName>
    <alternativeName>
        <fullName evidence="7">tRNA(Ile)-lysidine synthetase</fullName>
    </alternativeName>
</protein>
<evidence type="ECO:0000256" key="6">
    <source>
        <dbReference type="ARBA" id="ARBA00048539"/>
    </source>
</evidence>
<dbReference type="EMBL" id="JAEHOI010000011">
    <property type="protein sequence ID" value="MBK0422705.1"/>
    <property type="molecule type" value="Genomic_DNA"/>
</dbReference>
<evidence type="ECO:0000256" key="2">
    <source>
        <dbReference type="ARBA" id="ARBA00022598"/>
    </source>
</evidence>
<dbReference type="InterPro" id="IPR012094">
    <property type="entry name" value="tRNA_Ile_lys_synt"/>
</dbReference>
<keyword evidence="2 7" id="KW-0436">Ligase</keyword>
<keyword evidence="3 7" id="KW-0819">tRNA processing</keyword>